<dbReference type="GO" id="GO:0004674">
    <property type="term" value="F:protein serine/threonine kinase activity"/>
    <property type="evidence" value="ECO:0007669"/>
    <property type="project" value="TreeGrafter"/>
</dbReference>
<dbReference type="SUPFAM" id="SSF56112">
    <property type="entry name" value="Protein kinase-like (PK-like)"/>
    <property type="match status" value="1"/>
</dbReference>
<dbReference type="InterPro" id="IPR008271">
    <property type="entry name" value="Ser/Thr_kinase_AS"/>
</dbReference>
<sequence length="332" mass="37202">MSTGHQIASDLTGAVRNTVPPVAYGGSADIYHADLIVENQTAPVKVAVKVLRIGVLNANGEKEPLWKTRRRLLRELSVLEKLDHPGVTKLWGYSDGFGPLPAIVTLWCPHGDARSYLRDNPDADRTKMLVEVTAAVEYLHTSQPLIVHGDIKAANVFIKENGECCLGDFGISRCLQEEHTGLTSTGVSGTSRWMAPELLFNERGGLRTVTKASDIWALGCLYLEIMTGEIPWERVPNNAKVIILVHKGETPPRPKGEIAARLLYDDLWRVIKSCWRYDHRRRPEISTVQEDLRHVLEKRRMYASSPPDWRPLRLVPCTCLIVVALLLYGLFL</sequence>
<dbReference type="OrthoDB" id="346907at2759"/>
<keyword evidence="1" id="KW-0472">Membrane</keyword>
<dbReference type="PANTHER" id="PTHR44329:SF214">
    <property type="entry name" value="PROTEIN KINASE DOMAIN-CONTAINING PROTEIN"/>
    <property type="match status" value="1"/>
</dbReference>
<dbReference type="PROSITE" id="PS50011">
    <property type="entry name" value="PROTEIN_KINASE_DOM"/>
    <property type="match status" value="1"/>
</dbReference>
<organism evidence="3 4">
    <name type="scientific">Botryobasidium botryosum (strain FD-172 SS1)</name>
    <dbReference type="NCBI Taxonomy" id="930990"/>
    <lineage>
        <taxon>Eukaryota</taxon>
        <taxon>Fungi</taxon>
        <taxon>Dikarya</taxon>
        <taxon>Basidiomycota</taxon>
        <taxon>Agaricomycotina</taxon>
        <taxon>Agaricomycetes</taxon>
        <taxon>Cantharellales</taxon>
        <taxon>Botryobasidiaceae</taxon>
        <taxon>Botryobasidium</taxon>
    </lineage>
</organism>
<dbReference type="PANTHER" id="PTHR44329">
    <property type="entry name" value="SERINE/THREONINE-PROTEIN KINASE TNNI3K-RELATED"/>
    <property type="match status" value="1"/>
</dbReference>
<evidence type="ECO:0000313" key="4">
    <source>
        <dbReference type="Proteomes" id="UP000027195"/>
    </source>
</evidence>
<dbReference type="HOGENOM" id="CLU_000288_7_18_1"/>
<reference evidence="4" key="1">
    <citation type="journal article" date="2014" name="Proc. Natl. Acad. Sci. U.S.A.">
        <title>Extensive sampling of basidiomycete genomes demonstrates inadequacy of the white-rot/brown-rot paradigm for wood decay fungi.</title>
        <authorList>
            <person name="Riley R."/>
            <person name="Salamov A.A."/>
            <person name="Brown D.W."/>
            <person name="Nagy L.G."/>
            <person name="Floudas D."/>
            <person name="Held B.W."/>
            <person name="Levasseur A."/>
            <person name="Lombard V."/>
            <person name="Morin E."/>
            <person name="Otillar R."/>
            <person name="Lindquist E.A."/>
            <person name="Sun H."/>
            <person name="LaButti K.M."/>
            <person name="Schmutz J."/>
            <person name="Jabbour D."/>
            <person name="Luo H."/>
            <person name="Baker S.E."/>
            <person name="Pisabarro A.G."/>
            <person name="Walton J.D."/>
            <person name="Blanchette R.A."/>
            <person name="Henrissat B."/>
            <person name="Martin F."/>
            <person name="Cullen D."/>
            <person name="Hibbett D.S."/>
            <person name="Grigoriev I.V."/>
        </authorList>
    </citation>
    <scope>NUCLEOTIDE SEQUENCE [LARGE SCALE GENOMIC DNA]</scope>
    <source>
        <strain evidence="4">FD-172 SS1</strain>
    </source>
</reference>
<feature type="domain" description="Protein kinase" evidence="2">
    <location>
        <begin position="16"/>
        <end position="297"/>
    </location>
</feature>
<dbReference type="SMART" id="SM00220">
    <property type="entry name" value="S_TKc"/>
    <property type="match status" value="1"/>
</dbReference>
<evidence type="ECO:0000259" key="2">
    <source>
        <dbReference type="PROSITE" id="PS50011"/>
    </source>
</evidence>
<accession>A0A067MAK6</accession>
<dbReference type="STRING" id="930990.A0A067MAK6"/>
<gene>
    <name evidence="3" type="ORF">BOTBODRAFT_450621</name>
</gene>
<evidence type="ECO:0000313" key="3">
    <source>
        <dbReference type="EMBL" id="KDQ11730.1"/>
    </source>
</evidence>
<protein>
    <recommendedName>
        <fullName evidence="2">Protein kinase domain-containing protein</fullName>
    </recommendedName>
</protein>
<dbReference type="Proteomes" id="UP000027195">
    <property type="component" value="Unassembled WGS sequence"/>
</dbReference>
<dbReference type="PROSITE" id="PS00108">
    <property type="entry name" value="PROTEIN_KINASE_ST"/>
    <property type="match status" value="1"/>
</dbReference>
<dbReference type="InterPro" id="IPR001245">
    <property type="entry name" value="Ser-Thr/Tyr_kinase_cat_dom"/>
</dbReference>
<dbReference type="AlphaFoldDB" id="A0A067MAK6"/>
<dbReference type="GO" id="GO:0005524">
    <property type="term" value="F:ATP binding"/>
    <property type="evidence" value="ECO:0007669"/>
    <property type="project" value="InterPro"/>
</dbReference>
<proteinExistence type="predicted"/>
<keyword evidence="1" id="KW-0812">Transmembrane</keyword>
<dbReference type="InterPro" id="IPR000719">
    <property type="entry name" value="Prot_kinase_dom"/>
</dbReference>
<dbReference type="Gene3D" id="1.10.510.10">
    <property type="entry name" value="Transferase(Phosphotransferase) domain 1"/>
    <property type="match status" value="1"/>
</dbReference>
<dbReference type="InterPro" id="IPR011009">
    <property type="entry name" value="Kinase-like_dom_sf"/>
</dbReference>
<keyword evidence="1" id="KW-1133">Transmembrane helix</keyword>
<evidence type="ECO:0000256" key="1">
    <source>
        <dbReference type="SAM" id="Phobius"/>
    </source>
</evidence>
<feature type="transmembrane region" description="Helical" evidence="1">
    <location>
        <begin position="311"/>
        <end position="331"/>
    </location>
</feature>
<dbReference type="InParanoid" id="A0A067MAK6"/>
<keyword evidence="4" id="KW-1185">Reference proteome</keyword>
<dbReference type="InterPro" id="IPR051681">
    <property type="entry name" value="Ser/Thr_Kinases-Pseudokinases"/>
</dbReference>
<dbReference type="Pfam" id="PF07714">
    <property type="entry name" value="PK_Tyr_Ser-Thr"/>
    <property type="match status" value="1"/>
</dbReference>
<name>A0A067MAK6_BOTB1</name>
<dbReference type="EMBL" id="KL198056">
    <property type="protein sequence ID" value="KDQ11730.1"/>
    <property type="molecule type" value="Genomic_DNA"/>
</dbReference>